<name>A0ABX1QFS9_9RHOO</name>
<feature type="transmembrane region" description="Helical" evidence="1">
    <location>
        <begin position="139"/>
        <end position="161"/>
    </location>
</feature>
<dbReference type="PANTHER" id="PTHR23028:SF53">
    <property type="entry name" value="ACYL_TRANSF_3 DOMAIN-CONTAINING PROTEIN"/>
    <property type="match status" value="1"/>
</dbReference>
<keyword evidence="3" id="KW-0012">Acyltransferase</keyword>
<comment type="caution">
    <text evidence="3">The sequence shown here is derived from an EMBL/GenBank/DDBJ whole genome shotgun (WGS) entry which is preliminary data.</text>
</comment>
<reference evidence="3 4" key="1">
    <citation type="submission" date="2019-12" db="EMBL/GenBank/DDBJ databases">
        <title>Comparative genomics gives insights into the taxonomy of the Azoarcus-Aromatoleum group and reveals separate origins of nif in the plant-associated Azoarcus and non-plant-associated Aromatoleum sub-groups.</title>
        <authorList>
            <person name="Lafos M."/>
            <person name="Maluk M."/>
            <person name="Batista M."/>
            <person name="Junghare M."/>
            <person name="Carmona M."/>
            <person name="Faoro H."/>
            <person name="Cruz L.M."/>
            <person name="Battistoni F."/>
            <person name="De Souza E."/>
            <person name="Pedrosa F."/>
            <person name="Chen W.-M."/>
            <person name="Poole P.S."/>
            <person name="Dixon R.A."/>
            <person name="James E.K."/>
        </authorList>
    </citation>
    <scope>NUCLEOTIDE SEQUENCE [LARGE SCALE GENOMIC DNA]</scope>
    <source>
        <strain evidence="3 4">22Lin</strain>
    </source>
</reference>
<dbReference type="Proteomes" id="UP000648984">
    <property type="component" value="Unassembled WGS sequence"/>
</dbReference>
<protein>
    <submittedName>
        <fullName evidence="3">Acyltransferase family protein</fullName>
    </submittedName>
</protein>
<feature type="transmembrane region" description="Helical" evidence="1">
    <location>
        <begin position="254"/>
        <end position="271"/>
    </location>
</feature>
<proteinExistence type="predicted"/>
<dbReference type="Pfam" id="PF01757">
    <property type="entry name" value="Acyl_transf_3"/>
    <property type="match status" value="1"/>
</dbReference>
<feature type="domain" description="Acyltransferase 3" evidence="2">
    <location>
        <begin position="12"/>
        <end position="336"/>
    </location>
</feature>
<feature type="transmembrane region" description="Helical" evidence="1">
    <location>
        <begin position="168"/>
        <end position="187"/>
    </location>
</feature>
<feature type="non-terminal residue" evidence="3">
    <location>
        <position position="443"/>
    </location>
</feature>
<feature type="transmembrane region" description="Helical" evidence="1">
    <location>
        <begin position="79"/>
        <end position="98"/>
    </location>
</feature>
<keyword evidence="1" id="KW-0812">Transmembrane</keyword>
<evidence type="ECO:0000256" key="1">
    <source>
        <dbReference type="SAM" id="Phobius"/>
    </source>
</evidence>
<dbReference type="GO" id="GO:0016746">
    <property type="term" value="F:acyltransferase activity"/>
    <property type="evidence" value="ECO:0007669"/>
    <property type="project" value="UniProtKB-KW"/>
</dbReference>
<dbReference type="InterPro" id="IPR050879">
    <property type="entry name" value="Acyltransferase_3"/>
</dbReference>
<evidence type="ECO:0000313" key="4">
    <source>
        <dbReference type="Proteomes" id="UP000648984"/>
    </source>
</evidence>
<gene>
    <name evidence="3" type="ORF">GPA25_14095</name>
</gene>
<keyword evidence="4" id="KW-1185">Reference proteome</keyword>
<evidence type="ECO:0000259" key="2">
    <source>
        <dbReference type="Pfam" id="PF01757"/>
    </source>
</evidence>
<feature type="transmembrane region" description="Helical" evidence="1">
    <location>
        <begin position="37"/>
        <end position="58"/>
    </location>
</feature>
<organism evidence="3 4">
    <name type="scientific">Aromatoleum diolicum</name>
    <dbReference type="NCBI Taxonomy" id="75796"/>
    <lineage>
        <taxon>Bacteria</taxon>
        <taxon>Pseudomonadati</taxon>
        <taxon>Pseudomonadota</taxon>
        <taxon>Betaproteobacteria</taxon>
        <taxon>Rhodocyclales</taxon>
        <taxon>Rhodocyclaceae</taxon>
        <taxon>Aromatoleum</taxon>
    </lineage>
</organism>
<feature type="transmembrane region" description="Helical" evidence="1">
    <location>
        <begin position="283"/>
        <end position="301"/>
    </location>
</feature>
<dbReference type="EMBL" id="WTVQ01000022">
    <property type="protein sequence ID" value="NMG75895.1"/>
    <property type="molecule type" value="Genomic_DNA"/>
</dbReference>
<keyword evidence="1" id="KW-0472">Membrane</keyword>
<dbReference type="PANTHER" id="PTHR23028">
    <property type="entry name" value="ACETYLTRANSFERASE"/>
    <property type="match status" value="1"/>
</dbReference>
<feature type="transmembrane region" description="Helical" evidence="1">
    <location>
        <begin position="352"/>
        <end position="372"/>
    </location>
</feature>
<feature type="transmembrane region" description="Helical" evidence="1">
    <location>
        <begin position="321"/>
        <end position="340"/>
    </location>
</feature>
<keyword evidence="1" id="KW-1133">Transmembrane helix</keyword>
<keyword evidence="3" id="KW-0808">Transferase</keyword>
<dbReference type="InterPro" id="IPR002656">
    <property type="entry name" value="Acyl_transf_3_dom"/>
</dbReference>
<evidence type="ECO:0000313" key="3">
    <source>
        <dbReference type="EMBL" id="NMG75895.1"/>
    </source>
</evidence>
<accession>A0ABX1QFS9</accession>
<dbReference type="RefSeq" id="WP_169261042.1">
    <property type="nucleotide sequence ID" value="NZ_WTVQ01000022.1"/>
</dbReference>
<feature type="transmembrane region" description="Helical" evidence="1">
    <location>
        <begin position="227"/>
        <end position="248"/>
    </location>
</feature>
<sequence length="443" mass="48217">MNHPNPHLAYRADIDGLRAVAVLSVVVFHAFPAALPGGFAGVDIFFVISGYLISSIIIKALGRGEFSFADFYARRIRRIFPALLLVVLFSLVLGWSVLLPHEYAQLGKHSIAGLGFVANFVFWQEAGYFDTEAELKPLLHLWSLGIEEQFYIVWPALALLVWKLRGRLGLLLFALAAASLVASVMLSGEFPGASYFLPPTRVWELLFGAMLAWRLQRYGAIFPADAVWAPSVASVLGLALIALGLVVIDKSRQFPGAWALLPVCGAVLLIAAGPRALLNRTLLASRAMVAVGLISFPLYLWHWPLLSFARIAMGDRVTTKLLVGVLALAVLASWLTFRLVETPVRRRGGRWTIAILLALSVIVIGVSTNILVRGGLAFRLEDAQAKREAGSLEWRDELRGGGDCAGFLPGGMPGKCLIANPEARPTAMILGDSHANHYYWGLS</sequence>